<comment type="caution">
    <text evidence="1">The sequence shown here is derived from an EMBL/GenBank/DDBJ whole genome shotgun (WGS) entry which is preliminary data.</text>
</comment>
<dbReference type="EMBL" id="JAAIKZ010000014">
    <property type="protein sequence ID" value="NEX74793.1"/>
    <property type="molecule type" value="Genomic_DNA"/>
</dbReference>
<accession>A0AAW9Y9X4</accession>
<evidence type="ECO:0000313" key="2">
    <source>
        <dbReference type="Proteomes" id="UP000480681"/>
    </source>
</evidence>
<reference evidence="1 2" key="1">
    <citation type="submission" date="2020-02" db="EMBL/GenBank/DDBJ databases">
        <title>Genome sequencing of Aeromonas rivipollensis.</title>
        <authorList>
            <person name="Fono-Tamo Ubani E.K."/>
            <person name="Lekota K.E."/>
        </authorList>
    </citation>
    <scope>NUCLEOTIDE SEQUENCE [LARGE SCALE GENOMIC DNA]</scope>
    <source>
        <strain evidence="1 2">G87</strain>
    </source>
</reference>
<dbReference type="RefSeq" id="WP_163148138.1">
    <property type="nucleotide sequence ID" value="NZ_JAAIKZ010000014.1"/>
</dbReference>
<evidence type="ECO:0008006" key="3">
    <source>
        <dbReference type="Google" id="ProtNLM"/>
    </source>
</evidence>
<proteinExistence type="predicted"/>
<sequence>MLKIEITETAMQFTGSGFTQVPLTQKVHILEGVTIGDALIQNWRNETKQYRDEVLKGRFLGDEWVIASGKAYEMSIKAVPGGFQLWA</sequence>
<organism evidence="1 2">
    <name type="scientific">Aeromonas rivipollensis</name>
    <dbReference type="NCBI Taxonomy" id="948519"/>
    <lineage>
        <taxon>Bacteria</taxon>
        <taxon>Pseudomonadati</taxon>
        <taxon>Pseudomonadota</taxon>
        <taxon>Gammaproteobacteria</taxon>
        <taxon>Aeromonadales</taxon>
        <taxon>Aeromonadaceae</taxon>
        <taxon>Aeromonas</taxon>
    </lineage>
</organism>
<dbReference type="AlphaFoldDB" id="A0AAW9Y9X4"/>
<dbReference type="Proteomes" id="UP000480681">
    <property type="component" value="Unassembled WGS sequence"/>
</dbReference>
<protein>
    <recommendedName>
        <fullName evidence="3">Phage protein</fullName>
    </recommendedName>
</protein>
<name>A0AAW9Y9X4_9GAMM</name>
<gene>
    <name evidence="1" type="ORF">G4911_08580</name>
</gene>
<evidence type="ECO:0000313" key="1">
    <source>
        <dbReference type="EMBL" id="NEX74793.1"/>
    </source>
</evidence>